<gene>
    <name evidence="2" type="ORF">LPJ61_003519</name>
</gene>
<dbReference type="Gene3D" id="3.40.50.1820">
    <property type="entry name" value="alpha/beta hydrolase"/>
    <property type="match status" value="1"/>
</dbReference>
<accession>A0A9W8CYJ2</accession>
<dbReference type="OrthoDB" id="94039at2759"/>
<keyword evidence="3" id="KW-1185">Reference proteome</keyword>
<dbReference type="Pfam" id="PF12697">
    <property type="entry name" value="Abhydrolase_6"/>
    <property type="match status" value="1"/>
</dbReference>
<dbReference type="SUPFAM" id="SSF53474">
    <property type="entry name" value="alpha/beta-Hydrolases"/>
    <property type="match status" value="1"/>
</dbReference>
<dbReference type="InterPro" id="IPR000073">
    <property type="entry name" value="AB_hydrolase_1"/>
</dbReference>
<feature type="non-terminal residue" evidence="2">
    <location>
        <position position="1"/>
    </location>
</feature>
<proteinExistence type="predicted"/>
<evidence type="ECO:0000313" key="3">
    <source>
        <dbReference type="Proteomes" id="UP001143981"/>
    </source>
</evidence>
<feature type="domain" description="AB hydrolase-1" evidence="1">
    <location>
        <begin position="32"/>
        <end position="292"/>
    </location>
</feature>
<sequence length="312" mass="33922">VFDGSRAGQKIAANIYRPRVQTSGEGAKRVTLLLAHANGFHKELWEPSLEHLFAHSTKQCFVAEAVALDGYNHGDSAVLNRQSVTGETFSPWFLSARDILAVLSQLGGSRSVVGIGHSWGASSLLLAEIISPLSFAAIIATDPVLFTEPNANDEISAMTMKRRAVWDSESAARNYFDSHPFFGAWDARIRGLHIKHGLEPAATADTDERLVLKCRPDNEAAVYRGALHASPFTTSNLWQIQCPTAFLTGELSHLSPPQHIVKITSDMRDCTRVVMPGAGHLLVQEDPDGAADHYTKLLDSFAPKLPCSTANL</sequence>
<dbReference type="InterPro" id="IPR029058">
    <property type="entry name" value="AB_hydrolase_fold"/>
</dbReference>
<organism evidence="2 3">
    <name type="scientific">Coemansia biformis</name>
    <dbReference type="NCBI Taxonomy" id="1286918"/>
    <lineage>
        <taxon>Eukaryota</taxon>
        <taxon>Fungi</taxon>
        <taxon>Fungi incertae sedis</taxon>
        <taxon>Zoopagomycota</taxon>
        <taxon>Kickxellomycotina</taxon>
        <taxon>Kickxellomycetes</taxon>
        <taxon>Kickxellales</taxon>
        <taxon>Kickxellaceae</taxon>
        <taxon>Coemansia</taxon>
    </lineage>
</organism>
<reference evidence="2" key="1">
    <citation type="submission" date="2022-07" db="EMBL/GenBank/DDBJ databases">
        <title>Phylogenomic reconstructions and comparative analyses of Kickxellomycotina fungi.</title>
        <authorList>
            <person name="Reynolds N.K."/>
            <person name="Stajich J.E."/>
            <person name="Barry K."/>
            <person name="Grigoriev I.V."/>
            <person name="Crous P."/>
            <person name="Smith M.E."/>
        </authorList>
    </citation>
    <scope>NUCLEOTIDE SEQUENCE</scope>
    <source>
        <strain evidence="2">BCRC 34381</strain>
    </source>
</reference>
<dbReference type="PANTHER" id="PTHR43194">
    <property type="entry name" value="HYDROLASE ALPHA/BETA FOLD FAMILY"/>
    <property type="match status" value="1"/>
</dbReference>
<name>A0A9W8CYJ2_9FUNG</name>
<dbReference type="Proteomes" id="UP001143981">
    <property type="component" value="Unassembled WGS sequence"/>
</dbReference>
<evidence type="ECO:0000259" key="1">
    <source>
        <dbReference type="Pfam" id="PF12697"/>
    </source>
</evidence>
<dbReference type="PANTHER" id="PTHR43194:SF2">
    <property type="entry name" value="PEROXISOMAL MEMBRANE PROTEIN LPX1"/>
    <property type="match status" value="1"/>
</dbReference>
<protein>
    <recommendedName>
        <fullName evidence="1">AB hydrolase-1 domain-containing protein</fullName>
    </recommendedName>
</protein>
<dbReference type="EMBL" id="JANBOI010000612">
    <property type="protein sequence ID" value="KAJ1729442.1"/>
    <property type="molecule type" value="Genomic_DNA"/>
</dbReference>
<dbReference type="InterPro" id="IPR050228">
    <property type="entry name" value="Carboxylesterase_BioH"/>
</dbReference>
<dbReference type="AlphaFoldDB" id="A0A9W8CYJ2"/>
<evidence type="ECO:0000313" key="2">
    <source>
        <dbReference type="EMBL" id="KAJ1729442.1"/>
    </source>
</evidence>
<comment type="caution">
    <text evidence="2">The sequence shown here is derived from an EMBL/GenBank/DDBJ whole genome shotgun (WGS) entry which is preliminary data.</text>
</comment>